<accession>A0A480B082</accession>
<evidence type="ECO:0000256" key="1">
    <source>
        <dbReference type="SAM" id="MobiDB-lite"/>
    </source>
</evidence>
<dbReference type="RefSeq" id="WP_194150910.1">
    <property type="nucleotide sequence ID" value="NZ_BJCL01000019.1"/>
</dbReference>
<gene>
    <name evidence="2" type="ORF">AQPW35_48280</name>
</gene>
<evidence type="ECO:0008006" key="4">
    <source>
        <dbReference type="Google" id="ProtNLM"/>
    </source>
</evidence>
<evidence type="ECO:0000313" key="3">
    <source>
        <dbReference type="Proteomes" id="UP000301751"/>
    </source>
</evidence>
<feature type="region of interest" description="Disordered" evidence="1">
    <location>
        <begin position="176"/>
        <end position="224"/>
    </location>
</feature>
<reference evidence="3" key="1">
    <citation type="submission" date="2019-03" db="EMBL/GenBank/DDBJ databases">
        <title>Aquabacterium pictum sp.nov., the first bacteriochlorophyll a-containing freshwater bacterium in the genus Aquabacterium of the class Betaproteobacteria.</title>
        <authorList>
            <person name="Hirose S."/>
            <person name="Tank M."/>
            <person name="Hara E."/>
            <person name="Tamaki H."/>
            <person name="Takaichi S."/>
            <person name="Haruta S."/>
            <person name="Hanada S."/>
        </authorList>
    </citation>
    <scope>NUCLEOTIDE SEQUENCE [LARGE SCALE GENOMIC DNA]</scope>
    <source>
        <strain evidence="3">W35</strain>
    </source>
</reference>
<proteinExistence type="predicted"/>
<dbReference type="EMBL" id="BJCL01000019">
    <property type="protein sequence ID" value="GCL65747.1"/>
    <property type="molecule type" value="Genomic_DNA"/>
</dbReference>
<comment type="caution">
    <text evidence="2">The sequence shown here is derived from an EMBL/GenBank/DDBJ whole genome shotgun (WGS) entry which is preliminary data.</text>
</comment>
<name>A0A480B082_9BURK</name>
<sequence length="224" mass="22647">MTARLTTLLIWAAVLVGAVAWGMPLFTRSTPVPPGASLATPAPPTGAHLARLLGQPPAEPVEAAPVVATDSRFVLLGVVAPRPGQARGLALISVDGKPARAFGVGRELEPGLRLLTVNHRQAELGPAAGTTQVTLTLPPLAEAQRGRPGELPGVAMPGQPMVPGAVFNGVPGAMRMLPPPQPQTLPPVPVPQGVPTAQAGMPGSLPYQPDGGPGGGDADAARLR</sequence>
<feature type="compositionally biased region" description="Pro residues" evidence="1">
    <location>
        <begin position="177"/>
        <end position="192"/>
    </location>
</feature>
<protein>
    <recommendedName>
        <fullName evidence="4">Type II secretion system protein GspC N-terminal domain-containing protein</fullName>
    </recommendedName>
</protein>
<keyword evidence="3" id="KW-1185">Reference proteome</keyword>
<dbReference type="Proteomes" id="UP000301751">
    <property type="component" value="Unassembled WGS sequence"/>
</dbReference>
<evidence type="ECO:0000313" key="2">
    <source>
        <dbReference type="EMBL" id="GCL65747.1"/>
    </source>
</evidence>
<dbReference type="AlphaFoldDB" id="A0A480B082"/>
<organism evidence="2 3">
    <name type="scientific">Pseudaquabacterium pictum</name>
    <dbReference type="NCBI Taxonomy" id="2315236"/>
    <lineage>
        <taxon>Bacteria</taxon>
        <taxon>Pseudomonadati</taxon>
        <taxon>Pseudomonadota</taxon>
        <taxon>Betaproteobacteria</taxon>
        <taxon>Burkholderiales</taxon>
        <taxon>Sphaerotilaceae</taxon>
        <taxon>Pseudaquabacterium</taxon>
    </lineage>
</organism>